<dbReference type="PROSITE" id="PS51352">
    <property type="entry name" value="THIOREDOXIN_2"/>
    <property type="match status" value="1"/>
</dbReference>
<dbReference type="InterPro" id="IPR012336">
    <property type="entry name" value="Thioredoxin-like_fold"/>
</dbReference>
<evidence type="ECO:0000313" key="2">
    <source>
        <dbReference type="EMBL" id="MPM28864.1"/>
    </source>
</evidence>
<dbReference type="InterPro" id="IPR017937">
    <property type="entry name" value="Thioredoxin_CS"/>
</dbReference>
<dbReference type="Gene3D" id="3.40.30.10">
    <property type="entry name" value="Glutaredoxin"/>
    <property type="match status" value="1"/>
</dbReference>
<reference evidence="2" key="1">
    <citation type="submission" date="2019-08" db="EMBL/GenBank/DDBJ databases">
        <authorList>
            <person name="Kucharzyk K."/>
            <person name="Murdoch R.W."/>
            <person name="Higgins S."/>
            <person name="Loffler F."/>
        </authorList>
    </citation>
    <scope>NUCLEOTIDE SEQUENCE</scope>
</reference>
<dbReference type="SUPFAM" id="SSF52833">
    <property type="entry name" value="Thioredoxin-like"/>
    <property type="match status" value="1"/>
</dbReference>
<dbReference type="EMBL" id="VSSQ01005367">
    <property type="protein sequence ID" value="MPM28864.1"/>
    <property type="molecule type" value="Genomic_DNA"/>
</dbReference>
<organism evidence="2">
    <name type="scientific">bioreactor metagenome</name>
    <dbReference type="NCBI Taxonomy" id="1076179"/>
    <lineage>
        <taxon>unclassified sequences</taxon>
        <taxon>metagenomes</taxon>
        <taxon>ecological metagenomes</taxon>
    </lineage>
</organism>
<protein>
    <recommendedName>
        <fullName evidence="1">Thioredoxin domain-containing protein</fullName>
    </recommendedName>
</protein>
<dbReference type="PANTHER" id="PTHR37841">
    <property type="entry name" value="GLR2918 PROTEIN"/>
    <property type="match status" value="1"/>
</dbReference>
<dbReference type="Pfam" id="PF14903">
    <property type="entry name" value="WG_beta_rep"/>
    <property type="match status" value="2"/>
</dbReference>
<accession>A0A644YS17</accession>
<gene>
    <name evidence="2" type="ORF">SDC9_75395</name>
</gene>
<dbReference type="AlphaFoldDB" id="A0A644YS17"/>
<dbReference type="Pfam" id="PF13098">
    <property type="entry name" value="Thioredoxin_2"/>
    <property type="match status" value="1"/>
</dbReference>
<name>A0A644YS17_9ZZZZ</name>
<sequence>MKINLIKFIAAIVATVSMSADCMAKELTLDEFKQIFFNGDNSNPDFKQIDKPTILYFYADWCGPCKLFRKRVEKYIMENPNVDYFLIGENKGDTTGNYQKTKFFGEVIRLNFYPTVVVFDGEGSYFSFAGVVDQDIFDAGVNAFLEGYYLYYSQDFRQVALFGKERFLGHFSDDFSCGRGTVISGNVFFLGEVRNNQPFNGIYFDEKFQKHYVAGGAAIDDPGFFEFKEVSSGLYGICYKTGDTLLPPVFEKTGYWREGTLTLTYEGKEGAIDEAGNIVIPFEQDQLGQFQEGMAYYQTLQNDTVYSGYIDKFNNVVLSYYGKSGIYKADFTASRAIINIGEGFESKYIYVDKKGNNICGDLFFTWAESFDEGVALVAIKNDEGSLRYGFINWDGSFMVYPKFRAAHSFDNGKALVLMDNRWAYIDLEGQVLRYLTNDEIEELML</sequence>
<dbReference type="InterPro" id="IPR013766">
    <property type="entry name" value="Thioredoxin_domain"/>
</dbReference>
<comment type="caution">
    <text evidence="2">The sequence shown here is derived from an EMBL/GenBank/DDBJ whole genome shotgun (WGS) entry which is preliminary data.</text>
</comment>
<dbReference type="InterPro" id="IPR036249">
    <property type="entry name" value="Thioredoxin-like_sf"/>
</dbReference>
<feature type="domain" description="Thioredoxin" evidence="1">
    <location>
        <begin position="23"/>
        <end position="146"/>
    </location>
</feature>
<dbReference type="CDD" id="cd02947">
    <property type="entry name" value="TRX_family"/>
    <property type="match status" value="1"/>
</dbReference>
<dbReference type="InterPro" id="IPR032774">
    <property type="entry name" value="WG_beta_rep"/>
</dbReference>
<dbReference type="PANTHER" id="PTHR37841:SF1">
    <property type="entry name" value="DUF3298 DOMAIN-CONTAINING PROTEIN"/>
    <property type="match status" value="1"/>
</dbReference>
<proteinExistence type="predicted"/>
<dbReference type="PROSITE" id="PS00194">
    <property type="entry name" value="THIOREDOXIN_1"/>
    <property type="match status" value="1"/>
</dbReference>
<evidence type="ECO:0000259" key="1">
    <source>
        <dbReference type="PROSITE" id="PS51352"/>
    </source>
</evidence>